<keyword evidence="3" id="KW-1185">Reference proteome</keyword>
<dbReference type="SUPFAM" id="SSF54427">
    <property type="entry name" value="NTF2-like"/>
    <property type="match status" value="1"/>
</dbReference>
<organism evidence="2 3">
    <name type="scientific">Actinomadura alba</name>
    <dbReference type="NCBI Taxonomy" id="406431"/>
    <lineage>
        <taxon>Bacteria</taxon>
        <taxon>Bacillati</taxon>
        <taxon>Actinomycetota</taxon>
        <taxon>Actinomycetes</taxon>
        <taxon>Streptosporangiales</taxon>
        <taxon>Thermomonosporaceae</taxon>
        <taxon>Actinomadura</taxon>
    </lineage>
</organism>
<evidence type="ECO:0000313" key="3">
    <source>
        <dbReference type="Proteomes" id="UP000805614"/>
    </source>
</evidence>
<sequence>MRNMPGRRPIAAAKDCLCGLPAPYQDCCGRFHRGAAKAPTAERLMRSRFSAFGRGDEAYLLRTWHPATRPRLIGLDPATRWVRLEVLQSTDGSAFHTGGAVRFRAHYLERGRVGCLEEHSRFVVLDGAWLYVGPLGAGSGSP</sequence>
<dbReference type="EMBL" id="JABVEC010000013">
    <property type="protein sequence ID" value="MBC6467422.1"/>
    <property type="molecule type" value="Genomic_DNA"/>
</dbReference>
<comment type="caution">
    <text evidence="2">The sequence shown here is derived from an EMBL/GenBank/DDBJ whole genome shotgun (WGS) entry which is preliminary data.</text>
</comment>
<feature type="domain" description="YchJ-like middle NTF2-like" evidence="1">
    <location>
        <begin position="40"/>
        <end position="132"/>
    </location>
</feature>
<gene>
    <name evidence="2" type="ORF">HKK74_18260</name>
</gene>
<reference evidence="2 3" key="1">
    <citation type="submission" date="2020-06" db="EMBL/GenBank/DDBJ databases">
        <title>Actinomadura xiongansis sp. nov., isolated from soil of Baiyangdian.</title>
        <authorList>
            <person name="Zhang X."/>
        </authorList>
    </citation>
    <scope>NUCLEOTIDE SEQUENCE [LARGE SCALE GENOMIC DNA]</scope>
    <source>
        <strain evidence="2 3">HBUM206468</strain>
    </source>
</reference>
<evidence type="ECO:0000259" key="1">
    <source>
        <dbReference type="Pfam" id="PF17775"/>
    </source>
</evidence>
<dbReference type="InterPro" id="IPR032710">
    <property type="entry name" value="NTF2-like_dom_sf"/>
</dbReference>
<protein>
    <recommendedName>
        <fullName evidence="1">YchJ-like middle NTF2-like domain-containing protein</fullName>
    </recommendedName>
</protein>
<dbReference type="InterPro" id="IPR048469">
    <property type="entry name" value="YchJ-like_M"/>
</dbReference>
<evidence type="ECO:0000313" key="2">
    <source>
        <dbReference type="EMBL" id="MBC6467422.1"/>
    </source>
</evidence>
<dbReference type="Gene3D" id="3.10.450.50">
    <property type="match status" value="1"/>
</dbReference>
<accession>A0ABR7LRF0</accession>
<dbReference type="Proteomes" id="UP000805614">
    <property type="component" value="Unassembled WGS sequence"/>
</dbReference>
<proteinExistence type="predicted"/>
<name>A0ABR7LRF0_9ACTN</name>
<dbReference type="Pfam" id="PF17775">
    <property type="entry name" value="YchJ_M-like"/>
    <property type="match status" value="1"/>
</dbReference>